<feature type="non-terminal residue" evidence="1">
    <location>
        <position position="283"/>
    </location>
</feature>
<name>A0A5C3KEG0_COPMA</name>
<evidence type="ECO:0000313" key="1">
    <source>
        <dbReference type="EMBL" id="TFK18410.1"/>
    </source>
</evidence>
<dbReference type="AlphaFoldDB" id="A0A5C3KEG0"/>
<dbReference type="STRING" id="230819.A0A5C3KEG0"/>
<dbReference type="EMBL" id="ML210404">
    <property type="protein sequence ID" value="TFK18410.1"/>
    <property type="molecule type" value="Genomic_DNA"/>
</dbReference>
<accession>A0A5C3KEG0</accession>
<keyword evidence="2" id="KW-1185">Reference proteome</keyword>
<dbReference type="InterPro" id="IPR046521">
    <property type="entry name" value="DUF6698"/>
</dbReference>
<dbReference type="OrthoDB" id="3160134at2759"/>
<reference evidence="1 2" key="1">
    <citation type="journal article" date="2019" name="Nat. Ecol. Evol.">
        <title>Megaphylogeny resolves global patterns of mushroom evolution.</title>
        <authorList>
            <person name="Varga T."/>
            <person name="Krizsan K."/>
            <person name="Foldi C."/>
            <person name="Dima B."/>
            <person name="Sanchez-Garcia M."/>
            <person name="Sanchez-Ramirez S."/>
            <person name="Szollosi G.J."/>
            <person name="Szarkandi J.G."/>
            <person name="Papp V."/>
            <person name="Albert L."/>
            <person name="Andreopoulos W."/>
            <person name="Angelini C."/>
            <person name="Antonin V."/>
            <person name="Barry K.W."/>
            <person name="Bougher N.L."/>
            <person name="Buchanan P."/>
            <person name="Buyck B."/>
            <person name="Bense V."/>
            <person name="Catcheside P."/>
            <person name="Chovatia M."/>
            <person name="Cooper J."/>
            <person name="Damon W."/>
            <person name="Desjardin D."/>
            <person name="Finy P."/>
            <person name="Geml J."/>
            <person name="Haridas S."/>
            <person name="Hughes K."/>
            <person name="Justo A."/>
            <person name="Karasinski D."/>
            <person name="Kautmanova I."/>
            <person name="Kiss B."/>
            <person name="Kocsube S."/>
            <person name="Kotiranta H."/>
            <person name="LaButti K.M."/>
            <person name="Lechner B.E."/>
            <person name="Liimatainen K."/>
            <person name="Lipzen A."/>
            <person name="Lukacs Z."/>
            <person name="Mihaltcheva S."/>
            <person name="Morgado L.N."/>
            <person name="Niskanen T."/>
            <person name="Noordeloos M.E."/>
            <person name="Ohm R.A."/>
            <person name="Ortiz-Santana B."/>
            <person name="Ovrebo C."/>
            <person name="Racz N."/>
            <person name="Riley R."/>
            <person name="Savchenko A."/>
            <person name="Shiryaev A."/>
            <person name="Soop K."/>
            <person name="Spirin V."/>
            <person name="Szebenyi C."/>
            <person name="Tomsovsky M."/>
            <person name="Tulloss R.E."/>
            <person name="Uehling J."/>
            <person name="Grigoriev I.V."/>
            <person name="Vagvolgyi C."/>
            <person name="Papp T."/>
            <person name="Martin F.M."/>
            <person name="Miettinen O."/>
            <person name="Hibbett D.S."/>
            <person name="Nagy L.G."/>
        </authorList>
    </citation>
    <scope>NUCLEOTIDE SEQUENCE [LARGE SCALE GENOMIC DNA]</scope>
    <source>
        <strain evidence="1 2">CBS 121175</strain>
    </source>
</reference>
<feature type="non-terminal residue" evidence="1">
    <location>
        <position position="1"/>
    </location>
</feature>
<sequence length="283" mass="32037">SDPLVFHGKQFARTTRAFINFHGLLRDGLTLLIQVKTGDIAPTRFQGKDKEDWFCLQVLFKLSPTLEDSLVASNDDELSQIAELLTKGARIARADDSKTLRQRIVQWIIDDSGGVLSPPIHKSSKKDRGFKHYWTGKLLCPTGIDWDNEENRSDLRSGKKVIPGDAWPTFCFKDYVYNDEDPYEGLLKSDLLVTAYRTIFFGASSHKDNSRTARKGYAEIYGMRSVSIPSLIYIAAQVRFALTDSGSFNKVETISETIAFYNDLLSTIEIPDPELDAIVQWWN</sequence>
<organism evidence="1 2">
    <name type="scientific">Coprinopsis marcescibilis</name>
    <name type="common">Agaric fungus</name>
    <name type="synonym">Psathyrella marcescibilis</name>
    <dbReference type="NCBI Taxonomy" id="230819"/>
    <lineage>
        <taxon>Eukaryota</taxon>
        <taxon>Fungi</taxon>
        <taxon>Dikarya</taxon>
        <taxon>Basidiomycota</taxon>
        <taxon>Agaricomycotina</taxon>
        <taxon>Agaricomycetes</taxon>
        <taxon>Agaricomycetidae</taxon>
        <taxon>Agaricales</taxon>
        <taxon>Agaricineae</taxon>
        <taxon>Psathyrellaceae</taxon>
        <taxon>Coprinopsis</taxon>
    </lineage>
</organism>
<evidence type="ECO:0000313" key="2">
    <source>
        <dbReference type="Proteomes" id="UP000307440"/>
    </source>
</evidence>
<protein>
    <submittedName>
        <fullName evidence="1">Uncharacterized protein</fullName>
    </submittedName>
</protein>
<dbReference type="Pfam" id="PF20414">
    <property type="entry name" value="DUF6698"/>
    <property type="match status" value="1"/>
</dbReference>
<proteinExistence type="predicted"/>
<dbReference type="Proteomes" id="UP000307440">
    <property type="component" value="Unassembled WGS sequence"/>
</dbReference>
<gene>
    <name evidence="1" type="ORF">FA15DRAFT_567730</name>
</gene>